<organism evidence="3 4">
    <name type="scientific">Kitasatospora atroaurantiaca</name>
    <dbReference type="NCBI Taxonomy" id="285545"/>
    <lineage>
        <taxon>Bacteria</taxon>
        <taxon>Bacillati</taxon>
        <taxon>Actinomycetota</taxon>
        <taxon>Actinomycetes</taxon>
        <taxon>Kitasatosporales</taxon>
        <taxon>Streptomycetaceae</taxon>
        <taxon>Kitasatospora</taxon>
    </lineage>
</organism>
<dbReference type="EMBL" id="VIVR01000001">
    <property type="protein sequence ID" value="TWE16852.1"/>
    <property type="molecule type" value="Genomic_DNA"/>
</dbReference>
<proteinExistence type="predicted"/>
<keyword evidence="4" id="KW-1185">Reference proteome</keyword>
<dbReference type="OrthoDB" id="3329683at2"/>
<dbReference type="RefSeq" id="WP_145789287.1">
    <property type="nucleotide sequence ID" value="NZ_BAAABR010000036.1"/>
</dbReference>
<dbReference type="InterPro" id="IPR043504">
    <property type="entry name" value="Peptidase_S1_PA_chymotrypsin"/>
</dbReference>
<feature type="domain" description="vWA-MoxR associated protein C-terminal" evidence="2">
    <location>
        <begin position="341"/>
        <end position="576"/>
    </location>
</feature>
<sequence length="601" mass="64738">MQDVLWLARISTDGPAPTTGAGSLISDRQVLTCAHVVHERSRALVRLVNRPDHPALGATVVRRGPWPDRPGGAGDVAVLELDRPVPAHIAGPAPFAPLHSWAGLKAPQLAAYGFPAGHDGGLSSEVRLTRGGFRIGGELVQLEHDGTGMPLSPGFSGGPVVIAATGEVVGIVTAAQDTLWRGSGDRSRPAVRLGQMLPGEALARYVPELAERIPGAALPPEAVRELRLLLAGAATVADPLELYRAAVGRLGCPDPPTRPDSLWEACWYLLSEVPQPPGQPHPVLDFAERVAEVSGAGALADGLRRWRAAHPGAAELPPLNCEKWRPILVDITPSGAGPGMFHVAISTIRDGVLGQPHAHTVPKPRLNTFVRDRIDQELGQLDPDGAELIIFALPRKLITLPVHSWTRRRADFGPLGADHAVVVVDQQRRGDPADRRQLEIKWAALRGERGTLLHRIHCTDTLDGRKLYHRLRPAERTELPALPGPPKGAPYEPLLAAALKAGAPVVLWPQRVCTTDHTHSDTCRSTLFLARLAAELADVPPADLPGRIKELRHQAEESEDPAEHWADGLVLLWEDPQVLPSPHRPYRVVPTARQPRLSAGQ</sequence>
<comment type="caution">
    <text evidence="3">The sequence shown here is derived from an EMBL/GenBank/DDBJ whole genome shotgun (WGS) entry which is preliminary data.</text>
</comment>
<feature type="region of interest" description="Disordered" evidence="1">
    <location>
        <begin position="581"/>
        <end position="601"/>
    </location>
</feature>
<dbReference type="Pfam" id="PF13365">
    <property type="entry name" value="Trypsin_2"/>
    <property type="match status" value="1"/>
</dbReference>
<reference evidence="3 4" key="1">
    <citation type="submission" date="2019-06" db="EMBL/GenBank/DDBJ databases">
        <title>Sequencing the genomes of 1000 actinobacteria strains.</title>
        <authorList>
            <person name="Klenk H.-P."/>
        </authorList>
    </citation>
    <scope>NUCLEOTIDE SEQUENCE [LARGE SCALE GENOMIC DNA]</scope>
    <source>
        <strain evidence="3 4">DSM 41649</strain>
    </source>
</reference>
<evidence type="ECO:0000256" key="1">
    <source>
        <dbReference type="SAM" id="MobiDB-lite"/>
    </source>
</evidence>
<dbReference type="Proteomes" id="UP000318416">
    <property type="component" value="Unassembled WGS sequence"/>
</dbReference>
<dbReference type="Pfam" id="PF20028">
    <property type="entry name" value="VMAP-C"/>
    <property type="match status" value="1"/>
</dbReference>
<dbReference type="SUPFAM" id="SSF50494">
    <property type="entry name" value="Trypsin-like serine proteases"/>
    <property type="match status" value="1"/>
</dbReference>
<evidence type="ECO:0000313" key="3">
    <source>
        <dbReference type="EMBL" id="TWE16852.1"/>
    </source>
</evidence>
<protein>
    <submittedName>
        <fullName evidence="3">Trypsin-like peptidase</fullName>
    </submittedName>
</protein>
<name>A0A561EMP8_9ACTN</name>
<dbReference type="InterPro" id="IPR009003">
    <property type="entry name" value="Peptidase_S1_PA"/>
</dbReference>
<evidence type="ECO:0000259" key="2">
    <source>
        <dbReference type="Pfam" id="PF20028"/>
    </source>
</evidence>
<accession>A0A561EMP8</accession>
<dbReference type="InterPro" id="IPR045450">
    <property type="entry name" value="VMAP_C"/>
</dbReference>
<dbReference type="AlphaFoldDB" id="A0A561EMP8"/>
<evidence type="ECO:0000313" key="4">
    <source>
        <dbReference type="Proteomes" id="UP000318416"/>
    </source>
</evidence>
<dbReference type="Gene3D" id="2.40.10.10">
    <property type="entry name" value="Trypsin-like serine proteases"/>
    <property type="match status" value="2"/>
</dbReference>
<gene>
    <name evidence="3" type="ORF">FB465_1845</name>
</gene>